<protein>
    <recommendedName>
        <fullName evidence="5">Large ribosomal subunit protein P2</fullName>
    </recommendedName>
    <alternativeName>
        <fullName evidence="6">60S acidic ribosomal protein P2</fullName>
    </alternativeName>
</protein>
<keyword evidence="3" id="KW-0689">Ribosomal protein</keyword>
<evidence type="ECO:0000313" key="8">
    <source>
        <dbReference type="EMBL" id="KAL1502786.1"/>
    </source>
</evidence>
<sequence length="224" mass="24527">MLDPRFKNLLISDVQFLNYKKEIEAEVESLMESPNDEVQNVVEIDTEPCSSSNTPKKYLSKSKFWEYLDKKAAKGMVNNSGNKCSVTEEIQQYFNSYVIPREDDPLLWWINMRYVAAYLLAVLGGNTAPKSSDIQKILGSVGVEADADKLNKVVSELNGKSIDEVIAQGREKLSSLPAGGGAVVVSSGAGAGAPAAADDKKEAKEEKKEESESEDDDMGFSLFD</sequence>
<evidence type="ECO:0000313" key="9">
    <source>
        <dbReference type="Proteomes" id="UP001566132"/>
    </source>
</evidence>
<dbReference type="GO" id="GO:0022626">
    <property type="term" value="C:cytosolic ribosome"/>
    <property type="evidence" value="ECO:0007669"/>
    <property type="project" value="UniProtKB-ARBA"/>
</dbReference>
<dbReference type="EMBL" id="JBDJPC010000005">
    <property type="protein sequence ID" value="KAL1502786.1"/>
    <property type="molecule type" value="Genomic_DNA"/>
</dbReference>
<dbReference type="CDD" id="cd05833">
    <property type="entry name" value="Ribosomal_P2"/>
    <property type="match status" value="1"/>
</dbReference>
<evidence type="ECO:0000256" key="2">
    <source>
        <dbReference type="ARBA" id="ARBA00005436"/>
    </source>
</evidence>
<proteinExistence type="inferred from homology"/>
<evidence type="ECO:0000256" key="6">
    <source>
        <dbReference type="ARBA" id="ARBA00035443"/>
    </source>
</evidence>
<accession>A0ABD1EVJ8</accession>
<dbReference type="PANTHER" id="PTHR21141">
    <property type="entry name" value="60S ACIDIC RIBOSOMAL PROTEIN FAMILY MEMBER"/>
    <property type="match status" value="1"/>
</dbReference>
<reference evidence="8 9" key="1">
    <citation type="submission" date="2024-05" db="EMBL/GenBank/DDBJ databases">
        <title>Genetic variation in Jamaican populations of the coffee berry borer (Hypothenemus hampei).</title>
        <authorList>
            <person name="Errbii M."/>
            <person name="Myrie A."/>
        </authorList>
    </citation>
    <scope>NUCLEOTIDE SEQUENCE [LARGE SCALE GENOMIC DNA]</scope>
    <source>
        <strain evidence="8">JA-Hopewell-2020-01-JO</strain>
        <tissue evidence="8">Whole body</tissue>
    </source>
</reference>
<dbReference type="InterPro" id="IPR038716">
    <property type="entry name" value="P1/P2_N_sf"/>
</dbReference>
<dbReference type="Pfam" id="PF00428">
    <property type="entry name" value="Ribosomal_60s"/>
    <property type="match status" value="1"/>
</dbReference>
<keyword evidence="9" id="KW-1185">Reference proteome</keyword>
<name>A0ABD1EVJ8_HYPHA</name>
<dbReference type="FunFam" id="1.10.10.1410:FF:000002">
    <property type="entry name" value="60S acidic ribosomal protein P2"/>
    <property type="match status" value="1"/>
</dbReference>
<comment type="function">
    <text evidence="1">Plays an important role in the elongation step of protein synthesis.</text>
</comment>
<evidence type="ECO:0000256" key="5">
    <source>
        <dbReference type="ARBA" id="ARBA00035301"/>
    </source>
</evidence>
<dbReference type="GO" id="GO:1990904">
    <property type="term" value="C:ribonucleoprotein complex"/>
    <property type="evidence" value="ECO:0007669"/>
    <property type="project" value="UniProtKB-KW"/>
</dbReference>
<evidence type="ECO:0000256" key="1">
    <source>
        <dbReference type="ARBA" id="ARBA00003362"/>
    </source>
</evidence>
<dbReference type="HAMAP" id="MF_01478">
    <property type="entry name" value="Ribosomal_L12_arch"/>
    <property type="match status" value="1"/>
</dbReference>
<dbReference type="InterPro" id="IPR044076">
    <property type="entry name" value="Ribosomal_P2"/>
</dbReference>
<keyword evidence="4" id="KW-0687">Ribonucleoprotein</keyword>
<gene>
    <name evidence="8" type="ORF">ABEB36_007883</name>
</gene>
<dbReference type="InterPro" id="IPR027534">
    <property type="entry name" value="Ribosomal_P1/P2"/>
</dbReference>
<evidence type="ECO:0000256" key="4">
    <source>
        <dbReference type="ARBA" id="ARBA00023274"/>
    </source>
</evidence>
<comment type="caution">
    <text evidence="8">The sequence shown here is derived from an EMBL/GenBank/DDBJ whole genome shotgun (WGS) entry which is preliminary data.</text>
</comment>
<dbReference type="Gene3D" id="1.10.10.1410">
    <property type="match status" value="1"/>
</dbReference>
<dbReference type="AlphaFoldDB" id="A0ABD1EVJ8"/>
<evidence type="ECO:0000256" key="3">
    <source>
        <dbReference type="ARBA" id="ARBA00022980"/>
    </source>
</evidence>
<evidence type="ECO:0000256" key="7">
    <source>
        <dbReference type="SAM" id="MobiDB-lite"/>
    </source>
</evidence>
<feature type="compositionally biased region" description="Basic and acidic residues" evidence="7">
    <location>
        <begin position="197"/>
        <end position="210"/>
    </location>
</feature>
<organism evidence="8 9">
    <name type="scientific">Hypothenemus hampei</name>
    <name type="common">Coffee berry borer</name>
    <dbReference type="NCBI Taxonomy" id="57062"/>
    <lineage>
        <taxon>Eukaryota</taxon>
        <taxon>Metazoa</taxon>
        <taxon>Ecdysozoa</taxon>
        <taxon>Arthropoda</taxon>
        <taxon>Hexapoda</taxon>
        <taxon>Insecta</taxon>
        <taxon>Pterygota</taxon>
        <taxon>Neoptera</taxon>
        <taxon>Endopterygota</taxon>
        <taxon>Coleoptera</taxon>
        <taxon>Polyphaga</taxon>
        <taxon>Cucujiformia</taxon>
        <taxon>Curculionidae</taxon>
        <taxon>Scolytinae</taxon>
        <taxon>Hypothenemus</taxon>
    </lineage>
</organism>
<dbReference type="PANTHER" id="PTHR21141:SF5">
    <property type="entry name" value="LARGE RIBOSOMAL SUBUNIT PROTEIN P2"/>
    <property type="match status" value="1"/>
</dbReference>
<comment type="similarity">
    <text evidence="2">Belongs to the eukaryotic ribosomal protein P1/P2 family.</text>
</comment>
<feature type="region of interest" description="Disordered" evidence="7">
    <location>
        <begin position="188"/>
        <end position="224"/>
    </location>
</feature>
<dbReference type="Proteomes" id="UP001566132">
    <property type="component" value="Unassembled WGS sequence"/>
</dbReference>